<evidence type="ECO:0000259" key="2">
    <source>
        <dbReference type="Pfam" id="PF07811"/>
    </source>
</evidence>
<dbReference type="InterPro" id="IPR012495">
    <property type="entry name" value="TadE-like_dom"/>
</dbReference>
<reference evidence="3 4" key="1">
    <citation type="submission" date="2021-01" db="EMBL/GenBank/DDBJ databases">
        <title>Genome public.</title>
        <authorList>
            <person name="Liu C."/>
            <person name="Sun Q."/>
        </authorList>
    </citation>
    <scope>NUCLEOTIDE SEQUENCE [LARGE SCALE GENOMIC DNA]</scope>
    <source>
        <strain evidence="3 4">JC656</strain>
    </source>
</reference>
<accession>A0ABS1K2X6</accession>
<feature type="transmembrane region" description="Helical" evidence="1">
    <location>
        <begin position="12"/>
        <end position="32"/>
    </location>
</feature>
<keyword evidence="1" id="KW-1133">Transmembrane helix</keyword>
<keyword evidence="4" id="KW-1185">Reference proteome</keyword>
<organism evidence="3 4">
    <name type="scientific">Sinomonas cellulolyticus</name>
    <dbReference type="NCBI Taxonomy" id="2801916"/>
    <lineage>
        <taxon>Bacteria</taxon>
        <taxon>Bacillati</taxon>
        <taxon>Actinomycetota</taxon>
        <taxon>Actinomycetes</taxon>
        <taxon>Micrococcales</taxon>
        <taxon>Micrococcaceae</taxon>
        <taxon>Sinomonas</taxon>
    </lineage>
</organism>
<name>A0ABS1K2X6_9MICC</name>
<gene>
    <name evidence="3" type="ORF">JJE72_03915</name>
</gene>
<proteinExistence type="predicted"/>
<sequence>MLTPIQAKERGAAAVEFALVLPLLITLVFGIIEFGHLYNAQIVMSNAAREAARTMAVTDNPDTARSAAQSVATGYLIAVTPDPLTCDALTKQVNATVTSNVGLLTGGWLGLPANITITGVGVMRCGG</sequence>
<feature type="domain" description="TadE-like" evidence="2">
    <location>
        <begin position="11"/>
        <end position="53"/>
    </location>
</feature>
<dbReference type="RefSeq" id="WP_189693062.1">
    <property type="nucleotide sequence ID" value="NZ_BNCM01000004.1"/>
</dbReference>
<comment type="caution">
    <text evidence="3">The sequence shown here is derived from an EMBL/GenBank/DDBJ whole genome shotgun (WGS) entry which is preliminary data.</text>
</comment>
<evidence type="ECO:0000313" key="4">
    <source>
        <dbReference type="Proteomes" id="UP000639051"/>
    </source>
</evidence>
<evidence type="ECO:0000313" key="3">
    <source>
        <dbReference type="EMBL" id="MBL0704651.1"/>
    </source>
</evidence>
<dbReference type="Pfam" id="PF07811">
    <property type="entry name" value="TadE"/>
    <property type="match status" value="1"/>
</dbReference>
<keyword evidence="1" id="KW-0812">Transmembrane</keyword>
<dbReference type="Proteomes" id="UP000639051">
    <property type="component" value="Unassembled WGS sequence"/>
</dbReference>
<protein>
    <submittedName>
        <fullName evidence="3">Pilus assembly protein</fullName>
    </submittedName>
</protein>
<evidence type="ECO:0000256" key="1">
    <source>
        <dbReference type="SAM" id="Phobius"/>
    </source>
</evidence>
<dbReference type="EMBL" id="JAERRC010000012">
    <property type="protein sequence ID" value="MBL0704651.1"/>
    <property type="molecule type" value="Genomic_DNA"/>
</dbReference>
<keyword evidence="1" id="KW-0472">Membrane</keyword>